<organism evidence="1 2">
    <name type="scientific">Pistacia atlantica</name>
    <dbReference type="NCBI Taxonomy" id="434234"/>
    <lineage>
        <taxon>Eukaryota</taxon>
        <taxon>Viridiplantae</taxon>
        <taxon>Streptophyta</taxon>
        <taxon>Embryophyta</taxon>
        <taxon>Tracheophyta</taxon>
        <taxon>Spermatophyta</taxon>
        <taxon>Magnoliopsida</taxon>
        <taxon>eudicotyledons</taxon>
        <taxon>Gunneridae</taxon>
        <taxon>Pentapetalae</taxon>
        <taxon>rosids</taxon>
        <taxon>malvids</taxon>
        <taxon>Sapindales</taxon>
        <taxon>Anacardiaceae</taxon>
        <taxon>Pistacia</taxon>
    </lineage>
</organism>
<evidence type="ECO:0000313" key="2">
    <source>
        <dbReference type="Proteomes" id="UP001164250"/>
    </source>
</evidence>
<reference evidence="2" key="1">
    <citation type="journal article" date="2023" name="G3 (Bethesda)">
        <title>Genome assembly and association tests identify interacting loci associated with vigor, precocity, and sex in interspecific pistachio rootstocks.</title>
        <authorList>
            <person name="Palmer W."/>
            <person name="Jacygrad E."/>
            <person name="Sagayaradj S."/>
            <person name="Cavanaugh K."/>
            <person name="Han R."/>
            <person name="Bertier L."/>
            <person name="Beede B."/>
            <person name="Kafkas S."/>
            <person name="Golino D."/>
            <person name="Preece J."/>
            <person name="Michelmore R."/>
        </authorList>
    </citation>
    <scope>NUCLEOTIDE SEQUENCE [LARGE SCALE GENOMIC DNA]</scope>
</reference>
<comment type="caution">
    <text evidence="1">The sequence shown here is derived from an EMBL/GenBank/DDBJ whole genome shotgun (WGS) entry which is preliminary data.</text>
</comment>
<sequence length="59" mass="6536">MIGEKSLFTLLKPKNEGNVHFGDNSKGRVIGIGSISNKSLNIRDMLLYKGLKHKLLSHS</sequence>
<dbReference type="Proteomes" id="UP001164250">
    <property type="component" value="Chromosome 12"/>
</dbReference>
<protein>
    <submittedName>
        <fullName evidence="1">Uncharacterized protein</fullName>
    </submittedName>
</protein>
<proteinExistence type="predicted"/>
<gene>
    <name evidence="1" type="ORF">Patl1_11210</name>
</gene>
<accession>A0ACC1A1F2</accession>
<dbReference type="EMBL" id="CM047908">
    <property type="protein sequence ID" value="KAJ0080770.1"/>
    <property type="molecule type" value="Genomic_DNA"/>
</dbReference>
<name>A0ACC1A1F2_9ROSI</name>
<evidence type="ECO:0000313" key="1">
    <source>
        <dbReference type="EMBL" id="KAJ0080770.1"/>
    </source>
</evidence>
<keyword evidence="2" id="KW-1185">Reference proteome</keyword>